<evidence type="ECO:0000256" key="2">
    <source>
        <dbReference type="ARBA" id="ARBA00022786"/>
    </source>
</evidence>
<dbReference type="InterPro" id="IPR001810">
    <property type="entry name" value="F-box_dom"/>
</dbReference>
<dbReference type="InterPro" id="IPR045048">
    <property type="entry name" value="FBXO31/39"/>
</dbReference>
<keyword evidence="6" id="KW-1185">Reference proteome</keyword>
<dbReference type="Proteomes" id="UP000698800">
    <property type="component" value="Unassembled WGS sequence"/>
</dbReference>
<dbReference type="PANTHER" id="PTHR10706">
    <property type="entry name" value="F-BOX FAMILY PROTEIN"/>
    <property type="match status" value="1"/>
</dbReference>
<proteinExistence type="predicted"/>
<dbReference type="AlphaFoldDB" id="A0A9P8IA13"/>
<dbReference type="OrthoDB" id="722566at2759"/>
<dbReference type="PROSITE" id="PS50181">
    <property type="entry name" value="FBOX"/>
    <property type="match status" value="1"/>
</dbReference>
<evidence type="ECO:0000256" key="3">
    <source>
        <dbReference type="SAM" id="MobiDB-lite"/>
    </source>
</evidence>
<dbReference type="Pfam" id="PF12937">
    <property type="entry name" value="F-box-like"/>
    <property type="match status" value="1"/>
</dbReference>
<accession>A0A9P8IA13</accession>
<keyword evidence="2" id="KW-0833">Ubl conjugation pathway</keyword>
<dbReference type="SUPFAM" id="SSF81383">
    <property type="entry name" value="F-box domain"/>
    <property type="match status" value="1"/>
</dbReference>
<dbReference type="InterPro" id="IPR036047">
    <property type="entry name" value="F-box-like_dom_sf"/>
</dbReference>
<name>A0A9P8IA13_9PEZI</name>
<evidence type="ECO:0000256" key="1">
    <source>
        <dbReference type="ARBA" id="ARBA00004906"/>
    </source>
</evidence>
<comment type="pathway">
    <text evidence="1">Protein modification; protein ubiquitination.</text>
</comment>
<gene>
    <name evidence="5" type="ORF">FGG08_005126</name>
</gene>
<feature type="domain" description="F-box" evidence="4">
    <location>
        <begin position="5"/>
        <end position="51"/>
    </location>
</feature>
<sequence length="397" mass="44977">MARTRSPLLALPTELLQRILSCLSPESLASVSGTCRQLYNHTESDFLWRNIIRENSPGILLESPFPCRSFKELFVAHYPHWFLPRHKVWFSDDTASGKLIIARYDPRRGCIEAYRLVAEHARSEPEHWEHDQEVDVLPFDPHLQLHLDKPIIKLDPTAVHSKHSKRFLSEIPLPTVNGSVHSTFFLTQHLGSALWATAMDLWPPLVIPALQRVSNSYNVAWSLPKDLTQASDQAFRIRQWMEFASDARMGESIETYSTLMSELWTPTQQKPWRGIWVGDYLRHGCEFLLLRQPDTVSPASAVNEREGGSGHSSRGQTHDIYEGRLEAIKLTGDPYVPRGEYSWIAEDIGSGGLLRVAEEEEFRGARIVRSKAHIAGEGFIDGEPSPDQSSHASKPCN</sequence>
<feature type="region of interest" description="Disordered" evidence="3">
    <location>
        <begin position="376"/>
        <end position="397"/>
    </location>
</feature>
<evidence type="ECO:0000313" key="5">
    <source>
        <dbReference type="EMBL" id="KAH0538255.1"/>
    </source>
</evidence>
<dbReference type="EMBL" id="JAGHQL010000116">
    <property type="protein sequence ID" value="KAH0538255.1"/>
    <property type="molecule type" value="Genomic_DNA"/>
</dbReference>
<protein>
    <recommendedName>
        <fullName evidence="4">F-box domain-containing protein</fullName>
    </recommendedName>
</protein>
<dbReference type="SMART" id="SM00256">
    <property type="entry name" value="FBOX"/>
    <property type="match status" value="1"/>
</dbReference>
<reference evidence="5" key="1">
    <citation type="submission" date="2021-03" db="EMBL/GenBank/DDBJ databases">
        <title>Comparative genomics and phylogenomic investigation of the class Geoglossomycetes provide insights into ecological specialization and systematics.</title>
        <authorList>
            <person name="Melie T."/>
            <person name="Pirro S."/>
            <person name="Miller A.N."/>
            <person name="Quandt A."/>
        </authorList>
    </citation>
    <scope>NUCLEOTIDE SEQUENCE</scope>
    <source>
        <strain evidence="5">GBOQ0MN5Z8</strain>
    </source>
</reference>
<feature type="compositionally biased region" description="Polar residues" evidence="3">
    <location>
        <begin position="386"/>
        <end position="397"/>
    </location>
</feature>
<dbReference type="PANTHER" id="PTHR10706:SF130">
    <property type="entry name" value="F-BOX ONLY PROTEIN 31"/>
    <property type="match status" value="1"/>
</dbReference>
<comment type="caution">
    <text evidence="5">The sequence shown here is derived from an EMBL/GenBank/DDBJ whole genome shotgun (WGS) entry which is preliminary data.</text>
</comment>
<organism evidence="5 6">
    <name type="scientific">Glutinoglossum americanum</name>
    <dbReference type="NCBI Taxonomy" id="1670608"/>
    <lineage>
        <taxon>Eukaryota</taxon>
        <taxon>Fungi</taxon>
        <taxon>Dikarya</taxon>
        <taxon>Ascomycota</taxon>
        <taxon>Pezizomycotina</taxon>
        <taxon>Geoglossomycetes</taxon>
        <taxon>Geoglossales</taxon>
        <taxon>Geoglossaceae</taxon>
        <taxon>Glutinoglossum</taxon>
    </lineage>
</organism>
<dbReference type="Gene3D" id="1.20.1280.50">
    <property type="match status" value="1"/>
</dbReference>
<evidence type="ECO:0000259" key="4">
    <source>
        <dbReference type="PROSITE" id="PS50181"/>
    </source>
</evidence>
<evidence type="ECO:0000313" key="6">
    <source>
        <dbReference type="Proteomes" id="UP000698800"/>
    </source>
</evidence>
<dbReference type="Pfam" id="PF12014">
    <property type="entry name" value="Cyclin_D1_bind"/>
    <property type="match status" value="1"/>
</dbReference>